<dbReference type="PANTHER" id="PTHR24016">
    <property type="entry name" value="CONSERVED OLIGOMERIC GOLGI COMPLEX SUBUNIT 4"/>
    <property type="match status" value="1"/>
</dbReference>
<feature type="domain" description="COG4 transport protein middle alpha-helical bundle" evidence="1">
    <location>
        <begin position="1"/>
        <end position="63"/>
    </location>
</feature>
<comment type="caution">
    <text evidence="2">The sequence shown here is derived from an EMBL/GenBank/DDBJ whole genome shotgun (WGS) entry which is preliminary data.</text>
</comment>
<organism evidence="2 3">
    <name type="scientific">Quercus suber</name>
    <name type="common">Cork oak</name>
    <dbReference type="NCBI Taxonomy" id="58331"/>
    <lineage>
        <taxon>Eukaryota</taxon>
        <taxon>Viridiplantae</taxon>
        <taxon>Streptophyta</taxon>
        <taxon>Embryophyta</taxon>
        <taxon>Tracheophyta</taxon>
        <taxon>Spermatophyta</taxon>
        <taxon>Magnoliopsida</taxon>
        <taxon>eudicotyledons</taxon>
        <taxon>Gunneridae</taxon>
        <taxon>Pentapetalae</taxon>
        <taxon>rosids</taxon>
        <taxon>fabids</taxon>
        <taxon>Fagales</taxon>
        <taxon>Fagaceae</taxon>
        <taxon>Quercus</taxon>
    </lineage>
</organism>
<evidence type="ECO:0000313" key="2">
    <source>
        <dbReference type="EMBL" id="KAK7840684.1"/>
    </source>
</evidence>
<accession>A0AAW0KN95</accession>
<keyword evidence="3" id="KW-1185">Reference proteome</keyword>
<dbReference type="InterPro" id="IPR013167">
    <property type="entry name" value="COG4_M"/>
</dbReference>
<dbReference type="Proteomes" id="UP000237347">
    <property type="component" value="Unassembled WGS sequence"/>
</dbReference>
<dbReference type="AlphaFoldDB" id="A0AAW0KN95"/>
<dbReference type="Pfam" id="PF08318">
    <property type="entry name" value="COG4_m"/>
    <property type="match status" value="1"/>
</dbReference>
<name>A0AAW0KN95_QUESU</name>
<proteinExistence type="predicted"/>
<evidence type="ECO:0000313" key="3">
    <source>
        <dbReference type="Proteomes" id="UP000237347"/>
    </source>
</evidence>
<dbReference type="PANTHER" id="PTHR24016:SF0">
    <property type="entry name" value="CONSERVED OLIGOMERIC GOLGI COMPLEX SUBUNIT 4"/>
    <property type="match status" value="1"/>
</dbReference>
<dbReference type="InterPro" id="IPR048682">
    <property type="entry name" value="COG4"/>
</dbReference>
<sequence>MVENVWKAIRIDEEVPDSMTTSVVDDVFYVLQSCLQRAISHLQNQLRSRSVVAVLSGASSLLSHEPLQHKTREPHEVLHFIRN</sequence>
<dbReference type="EMBL" id="PKMF04000256">
    <property type="protein sequence ID" value="KAK7840684.1"/>
    <property type="molecule type" value="Genomic_DNA"/>
</dbReference>
<evidence type="ECO:0000259" key="1">
    <source>
        <dbReference type="Pfam" id="PF08318"/>
    </source>
</evidence>
<protein>
    <submittedName>
        <fullName evidence="2">Conserved oligomeric golgi complex subunit 4</fullName>
    </submittedName>
</protein>
<reference evidence="2 3" key="1">
    <citation type="journal article" date="2018" name="Sci. Data">
        <title>The draft genome sequence of cork oak.</title>
        <authorList>
            <person name="Ramos A.M."/>
            <person name="Usie A."/>
            <person name="Barbosa P."/>
            <person name="Barros P.M."/>
            <person name="Capote T."/>
            <person name="Chaves I."/>
            <person name="Simoes F."/>
            <person name="Abreu I."/>
            <person name="Carrasquinho I."/>
            <person name="Faro C."/>
            <person name="Guimaraes J.B."/>
            <person name="Mendonca D."/>
            <person name="Nobrega F."/>
            <person name="Rodrigues L."/>
            <person name="Saibo N.J.M."/>
            <person name="Varela M.C."/>
            <person name="Egas C."/>
            <person name="Matos J."/>
            <person name="Miguel C.M."/>
            <person name="Oliveira M.M."/>
            <person name="Ricardo C.P."/>
            <person name="Goncalves S."/>
        </authorList>
    </citation>
    <scope>NUCLEOTIDE SEQUENCE [LARGE SCALE GENOMIC DNA]</scope>
    <source>
        <strain evidence="3">cv. HL8</strain>
    </source>
</reference>
<gene>
    <name evidence="2" type="primary">COG4_1</name>
    <name evidence="2" type="ORF">CFP56_016354</name>
</gene>